<dbReference type="Gene3D" id="3.30.70.270">
    <property type="match status" value="2"/>
</dbReference>
<dbReference type="Pfam" id="PF00078">
    <property type="entry name" value="RVT_1"/>
    <property type="match status" value="1"/>
</dbReference>
<dbReference type="Proteomes" id="UP000299102">
    <property type="component" value="Unassembled WGS sequence"/>
</dbReference>
<dbReference type="InterPro" id="IPR051320">
    <property type="entry name" value="Viral_Replic_Matur_Polypro"/>
</dbReference>
<dbReference type="EMBL" id="BGZK01003324">
    <property type="protein sequence ID" value="GBO99951.1"/>
    <property type="molecule type" value="Genomic_DNA"/>
</dbReference>
<dbReference type="PROSITE" id="PS50878">
    <property type="entry name" value="RT_POL"/>
    <property type="match status" value="1"/>
</dbReference>
<dbReference type="FunFam" id="3.30.70.270:FF:000026">
    <property type="entry name" value="Transposon Ty3-G Gag-Pol polyprotein"/>
    <property type="match status" value="1"/>
</dbReference>
<evidence type="ECO:0000259" key="1">
    <source>
        <dbReference type="PROSITE" id="PS50878"/>
    </source>
</evidence>
<dbReference type="PANTHER" id="PTHR33064">
    <property type="entry name" value="POL PROTEIN"/>
    <property type="match status" value="1"/>
</dbReference>
<dbReference type="PANTHER" id="PTHR33064:SF37">
    <property type="entry name" value="RIBONUCLEASE H"/>
    <property type="match status" value="1"/>
</dbReference>
<reference evidence="2 3" key="1">
    <citation type="journal article" date="2019" name="Commun. Biol.">
        <title>The bagworm genome reveals a unique fibroin gene that provides high tensile strength.</title>
        <authorList>
            <person name="Kono N."/>
            <person name="Nakamura H."/>
            <person name="Ohtoshi R."/>
            <person name="Tomita M."/>
            <person name="Numata K."/>
            <person name="Arakawa K."/>
        </authorList>
    </citation>
    <scope>NUCLEOTIDE SEQUENCE [LARGE SCALE GENOMIC DNA]</scope>
</reference>
<protein>
    <submittedName>
        <fullName evidence="2">Retrovirus-related Pol polyprotein from transposon opus</fullName>
    </submittedName>
</protein>
<dbReference type="FunFam" id="3.30.70.270:FF:000003">
    <property type="entry name" value="Transposon Ty3-G Gag-Pol polyprotein"/>
    <property type="match status" value="1"/>
</dbReference>
<evidence type="ECO:0000313" key="2">
    <source>
        <dbReference type="EMBL" id="GBO99951.1"/>
    </source>
</evidence>
<dbReference type="InterPro" id="IPR043128">
    <property type="entry name" value="Rev_trsase/Diguanyl_cyclase"/>
</dbReference>
<keyword evidence="3" id="KW-1185">Reference proteome</keyword>
<proteinExistence type="predicted"/>
<dbReference type="GO" id="GO:0071897">
    <property type="term" value="P:DNA biosynthetic process"/>
    <property type="evidence" value="ECO:0007669"/>
    <property type="project" value="UniProtKB-ARBA"/>
</dbReference>
<comment type="caution">
    <text evidence="2">The sequence shown here is derived from an EMBL/GenBank/DDBJ whole genome shotgun (WGS) entry which is preliminary data.</text>
</comment>
<name>A0A4C1SCY4_EUMVA</name>
<dbReference type="CDD" id="cd09274">
    <property type="entry name" value="RNase_HI_RT_Ty3"/>
    <property type="match status" value="1"/>
</dbReference>
<dbReference type="InterPro" id="IPR043502">
    <property type="entry name" value="DNA/RNA_pol_sf"/>
</dbReference>
<dbReference type="OrthoDB" id="425619at2759"/>
<organism evidence="2 3">
    <name type="scientific">Eumeta variegata</name>
    <name type="common">Bagworm moth</name>
    <name type="synonym">Eumeta japonica</name>
    <dbReference type="NCBI Taxonomy" id="151549"/>
    <lineage>
        <taxon>Eukaryota</taxon>
        <taxon>Metazoa</taxon>
        <taxon>Ecdysozoa</taxon>
        <taxon>Arthropoda</taxon>
        <taxon>Hexapoda</taxon>
        <taxon>Insecta</taxon>
        <taxon>Pterygota</taxon>
        <taxon>Neoptera</taxon>
        <taxon>Endopterygota</taxon>
        <taxon>Lepidoptera</taxon>
        <taxon>Glossata</taxon>
        <taxon>Ditrysia</taxon>
        <taxon>Tineoidea</taxon>
        <taxon>Psychidae</taxon>
        <taxon>Oiketicinae</taxon>
        <taxon>Eumeta</taxon>
    </lineage>
</organism>
<dbReference type="InterPro" id="IPR000477">
    <property type="entry name" value="RT_dom"/>
</dbReference>
<sequence length="276" mass="31601">MVNTSLLVYHSDLKCTSIFQRTLDDILRNHIGRRCFVYIDDIIIFSKDKQSHLEDIKIIFETLCDANMKVQVDKCEFLKNHVEFLGFIVSENGIKTNPAKVEAITNFPTPKTLKDLRSFLGLSGYYRRFVRDYAKLAKPLTNLLRGEGGQTSKNISKKTQIKLNSDAIEAFNKIKSALTEEVMLHYPDFTKEFQLTTDASEYALGAVLAQNDRPIMFISRTLSKAEENYATNEKEMLAIIWALTLRNYLYGSVKIKIFTDHQPLTYALSSKTITTK</sequence>
<dbReference type="AlphaFoldDB" id="A0A4C1SCY4"/>
<accession>A0A4C1SCY4</accession>
<dbReference type="InterPro" id="IPR041577">
    <property type="entry name" value="RT_RNaseH_2"/>
</dbReference>
<gene>
    <name evidence="2" type="primary">pol</name>
    <name evidence="2" type="ORF">EVAR_91323_1</name>
</gene>
<feature type="domain" description="Reverse transcriptase" evidence="1">
    <location>
        <begin position="1"/>
        <end position="89"/>
    </location>
</feature>
<evidence type="ECO:0000313" key="3">
    <source>
        <dbReference type="Proteomes" id="UP000299102"/>
    </source>
</evidence>
<dbReference type="Pfam" id="PF17919">
    <property type="entry name" value="RT_RNaseH_2"/>
    <property type="match status" value="1"/>
</dbReference>
<dbReference type="SUPFAM" id="SSF56672">
    <property type="entry name" value="DNA/RNA polymerases"/>
    <property type="match status" value="1"/>
</dbReference>
<dbReference type="STRING" id="151549.A0A4C1SCY4"/>